<dbReference type="OrthoDB" id="2162994at2759"/>
<gene>
    <name evidence="4" type="ORF">L486_07204</name>
</gene>
<feature type="compositionally biased region" description="Low complexity" evidence="2">
    <location>
        <begin position="436"/>
        <end position="445"/>
    </location>
</feature>
<dbReference type="EMBL" id="KI669467">
    <property type="protein sequence ID" value="OCF55093.1"/>
    <property type="molecule type" value="Genomic_DNA"/>
</dbReference>
<dbReference type="GO" id="GO:0008270">
    <property type="term" value="F:zinc ion binding"/>
    <property type="evidence" value="ECO:0007669"/>
    <property type="project" value="UniProtKB-KW"/>
</dbReference>
<reference evidence="5" key="2">
    <citation type="submission" date="2013-12" db="EMBL/GenBank/DDBJ databases">
        <title>Evolution of pathogenesis and genome organization in the Tremellales.</title>
        <authorList>
            <person name="Cuomo C."/>
            <person name="Litvintseva A."/>
            <person name="Heitman J."/>
            <person name="Chen Y."/>
            <person name="Sun S."/>
            <person name="Springer D."/>
            <person name="Dromer F."/>
            <person name="Young S."/>
            <person name="Zeng Q."/>
            <person name="Chapman S."/>
            <person name="Gujja S."/>
            <person name="Saif S."/>
            <person name="Birren B."/>
        </authorList>
    </citation>
    <scope>NUCLEOTIDE SEQUENCE [LARGE SCALE GENOMIC DNA]</scope>
    <source>
        <strain evidence="5">CBS 10435</strain>
    </source>
</reference>
<name>A0A1B9IHY9_9TREE</name>
<dbReference type="InterPro" id="IPR013088">
    <property type="entry name" value="Znf_NHR/GATA"/>
</dbReference>
<feature type="region of interest" description="Disordered" evidence="2">
    <location>
        <begin position="433"/>
        <end position="493"/>
    </location>
</feature>
<dbReference type="SMART" id="SM00401">
    <property type="entry name" value="ZnF_GATA"/>
    <property type="match status" value="1"/>
</dbReference>
<evidence type="ECO:0000313" key="4">
    <source>
        <dbReference type="EMBL" id="OCF55093.1"/>
    </source>
</evidence>
<evidence type="ECO:0000256" key="2">
    <source>
        <dbReference type="SAM" id="MobiDB-lite"/>
    </source>
</evidence>
<feature type="region of interest" description="Disordered" evidence="2">
    <location>
        <begin position="280"/>
        <end position="420"/>
    </location>
</feature>
<evidence type="ECO:0000313" key="5">
    <source>
        <dbReference type="Proteomes" id="UP000092583"/>
    </source>
</evidence>
<keyword evidence="5" id="KW-1185">Reference proteome</keyword>
<dbReference type="GO" id="GO:0006355">
    <property type="term" value="P:regulation of DNA-templated transcription"/>
    <property type="evidence" value="ECO:0007669"/>
    <property type="project" value="InterPro"/>
</dbReference>
<proteinExistence type="predicted"/>
<feature type="compositionally biased region" description="Low complexity" evidence="2">
    <location>
        <begin position="280"/>
        <end position="300"/>
    </location>
</feature>
<keyword evidence="1" id="KW-0479">Metal-binding</keyword>
<dbReference type="GO" id="GO:0043565">
    <property type="term" value="F:sequence-specific DNA binding"/>
    <property type="evidence" value="ECO:0007669"/>
    <property type="project" value="InterPro"/>
</dbReference>
<reference evidence="4 5" key="1">
    <citation type="submission" date="2013-07" db="EMBL/GenBank/DDBJ databases">
        <title>The Genome Sequence of Kwoniella mangroviensis CBS10435.</title>
        <authorList>
            <consortium name="The Broad Institute Genome Sequencing Platform"/>
            <person name="Cuomo C."/>
            <person name="Litvintseva A."/>
            <person name="Chen Y."/>
            <person name="Heitman J."/>
            <person name="Sun S."/>
            <person name="Springer D."/>
            <person name="Dromer F."/>
            <person name="Young S.K."/>
            <person name="Zeng Q."/>
            <person name="Gargeya S."/>
            <person name="Fitzgerald M."/>
            <person name="Abouelleil A."/>
            <person name="Alvarado L."/>
            <person name="Berlin A.M."/>
            <person name="Chapman S.B."/>
            <person name="Dewar J."/>
            <person name="Goldberg J."/>
            <person name="Griggs A."/>
            <person name="Gujja S."/>
            <person name="Hansen M."/>
            <person name="Howarth C."/>
            <person name="Imamovic A."/>
            <person name="Larimer J."/>
            <person name="McCowan C."/>
            <person name="Murphy C."/>
            <person name="Pearson M."/>
            <person name="Priest M."/>
            <person name="Roberts A."/>
            <person name="Saif S."/>
            <person name="Shea T."/>
            <person name="Sykes S."/>
            <person name="Wortman J."/>
            <person name="Nusbaum C."/>
            <person name="Birren B."/>
        </authorList>
    </citation>
    <scope>NUCLEOTIDE SEQUENCE [LARGE SCALE GENOMIC DNA]</scope>
    <source>
        <strain evidence="4 5">CBS 10435</strain>
    </source>
</reference>
<keyword evidence="1" id="KW-0862">Zinc</keyword>
<dbReference type="STRING" id="1331196.A0A1B9IHY9"/>
<keyword evidence="1" id="KW-0863">Zinc-finger</keyword>
<sequence length="556" mass="62675">MWPYPVSYQQEYPYINNPSSSSSTINDINIDINLNEMGYPTQAQQQPSSSSSSSLWTPHMTTDTHPQGQTHDESISRILSHPPWHQPQNAILPTPFDLPPPAESGLPPFMLGGKGKTKESAEVQVKGEEQYLEGVNDNDNDWKSEELEKEVMRRLWLGLGAGLNGNDQVNDVDVEKEKEALKVYISEILSLLQPFIPSPHRTQPSPPPPYLLTRFAKLSSLIHTILASLPPYVHPNLKAEFDKPFVPSRAPRKEKVEDMTPAEKEMEVIRKRRDALIAKAQAQAQAQAGAQGQSKAGQAGEVDKEKEKEKEKEKVKKNLPSSGTRVYELSPSQSQSQSQSPYSHHLPHPHHQHHQHQTQHQHHHHHHHDNNQHHHQQHNYDYGHSNRHGYEYEYPQHPPTQLQPPHQQYSPYHQQSNPMDSLGMLTEVSTLLSHTNNNNNNDGNGFQSQFSDHTTHNPYQSQTQYNGNANGNGNNNYTSMDIFNSNNNNSNGQPDTTSLMITRCHGCGCNVTTEWMRGPDGPNSLCDLCGQHYAKLLAKKDIDSKNGNQNQLLSGI</sequence>
<feature type="compositionally biased region" description="Polar residues" evidence="2">
    <location>
        <begin position="446"/>
        <end position="465"/>
    </location>
</feature>
<dbReference type="Gene3D" id="3.30.50.10">
    <property type="entry name" value="Erythroid Transcription Factor GATA-1, subunit A"/>
    <property type="match status" value="1"/>
</dbReference>
<dbReference type="SUPFAM" id="SSF57716">
    <property type="entry name" value="Glucocorticoid receptor-like (DNA-binding domain)"/>
    <property type="match status" value="1"/>
</dbReference>
<feature type="compositionally biased region" description="Low complexity" evidence="2">
    <location>
        <begin position="330"/>
        <end position="344"/>
    </location>
</feature>
<evidence type="ECO:0000259" key="3">
    <source>
        <dbReference type="PROSITE" id="PS50114"/>
    </source>
</evidence>
<evidence type="ECO:0000256" key="1">
    <source>
        <dbReference type="PROSITE-ProRule" id="PRU00094"/>
    </source>
</evidence>
<organism evidence="4 5">
    <name type="scientific">Kwoniella mangroviensis CBS 10435</name>
    <dbReference type="NCBI Taxonomy" id="1331196"/>
    <lineage>
        <taxon>Eukaryota</taxon>
        <taxon>Fungi</taxon>
        <taxon>Dikarya</taxon>
        <taxon>Basidiomycota</taxon>
        <taxon>Agaricomycotina</taxon>
        <taxon>Tremellomycetes</taxon>
        <taxon>Tremellales</taxon>
        <taxon>Cryptococcaceae</taxon>
        <taxon>Kwoniella</taxon>
    </lineage>
</organism>
<feature type="compositionally biased region" description="Low complexity" evidence="2">
    <location>
        <begin position="466"/>
        <end position="476"/>
    </location>
</feature>
<protein>
    <recommendedName>
        <fullName evidence="3">GATA-type domain-containing protein</fullName>
    </recommendedName>
</protein>
<dbReference type="Proteomes" id="UP000092583">
    <property type="component" value="Unassembled WGS sequence"/>
</dbReference>
<feature type="compositionally biased region" description="Basic residues" evidence="2">
    <location>
        <begin position="345"/>
        <end position="377"/>
    </location>
</feature>
<accession>A0A1B9IHY9</accession>
<dbReference type="PROSITE" id="PS50114">
    <property type="entry name" value="GATA_ZN_FINGER_2"/>
    <property type="match status" value="1"/>
</dbReference>
<feature type="region of interest" description="Disordered" evidence="2">
    <location>
        <begin position="41"/>
        <end position="119"/>
    </location>
</feature>
<feature type="compositionally biased region" description="Basic and acidic residues" evidence="2">
    <location>
        <begin position="301"/>
        <end position="316"/>
    </location>
</feature>
<feature type="compositionally biased region" description="Polar residues" evidence="2">
    <location>
        <begin position="55"/>
        <end position="69"/>
    </location>
</feature>
<feature type="compositionally biased region" description="Low complexity" evidence="2">
    <location>
        <begin position="403"/>
        <end position="416"/>
    </location>
</feature>
<feature type="domain" description="GATA-type" evidence="3">
    <location>
        <begin position="503"/>
        <end position="533"/>
    </location>
</feature>
<dbReference type="AlphaFoldDB" id="A0A1B9IHY9"/>
<dbReference type="InterPro" id="IPR000679">
    <property type="entry name" value="Znf_GATA"/>
</dbReference>